<feature type="compositionally biased region" description="Polar residues" evidence="9">
    <location>
        <begin position="66"/>
        <end position="85"/>
    </location>
</feature>
<comment type="catalytic activity">
    <reaction evidence="1">
        <text>Hydrolysis of (1-&gt;3)-beta-D-glucosidic linkages in (1-&gt;3)-beta-D-glucans.</text>
        <dbReference type="EC" id="3.2.1.39"/>
    </reaction>
</comment>
<accession>A7TRG5</accession>
<dbReference type="PROSITE" id="PS52008">
    <property type="entry name" value="GH81"/>
    <property type="match status" value="1"/>
</dbReference>
<dbReference type="FunFam" id="2.70.98.30:FF:000006">
    <property type="entry name" value="Endo-1,3-beta-glucanase Engl1"/>
    <property type="match status" value="1"/>
</dbReference>
<organism evidence="13">
    <name type="scientific">Vanderwaltozyma polyspora (strain ATCC 22028 / DSM 70294 / BCRC 21397 / CBS 2163 / NBRC 10782 / NRRL Y-8283 / UCD 57-17)</name>
    <name type="common">Kluyveromyces polysporus</name>
    <dbReference type="NCBI Taxonomy" id="436907"/>
    <lineage>
        <taxon>Eukaryota</taxon>
        <taxon>Fungi</taxon>
        <taxon>Dikarya</taxon>
        <taxon>Ascomycota</taxon>
        <taxon>Saccharomycotina</taxon>
        <taxon>Saccharomycetes</taxon>
        <taxon>Saccharomycetales</taxon>
        <taxon>Saccharomycetaceae</taxon>
        <taxon>Vanderwaltozyma</taxon>
    </lineage>
</organism>
<dbReference type="Gene3D" id="2.70.98.30">
    <property type="entry name" value="Golgi alpha-mannosidase II, domain 4"/>
    <property type="match status" value="1"/>
</dbReference>
<feature type="compositionally biased region" description="Low complexity" evidence="9">
    <location>
        <begin position="99"/>
        <end position="108"/>
    </location>
</feature>
<dbReference type="EMBL" id="DS480478">
    <property type="protein sequence ID" value="EDO15154.1"/>
    <property type="molecule type" value="Genomic_DNA"/>
</dbReference>
<dbReference type="Pfam" id="PF03639">
    <property type="entry name" value="Glyco_hydro_81"/>
    <property type="match status" value="1"/>
</dbReference>
<keyword evidence="4" id="KW-0378">Hydrolase</keyword>
<dbReference type="PANTHER" id="PTHR31983">
    <property type="entry name" value="ENDO-1,3(4)-BETA-GLUCANASE 1"/>
    <property type="match status" value="1"/>
</dbReference>
<keyword evidence="5" id="KW-0119">Carbohydrate metabolism</keyword>
<keyword evidence="6" id="KW-0326">Glycosidase</keyword>
<dbReference type="GO" id="GO:0071555">
    <property type="term" value="P:cell wall organization"/>
    <property type="evidence" value="ECO:0007669"/>
    <property type="project" value="UniProtKB-KW"/>
</dbReference>
<evidence type="ECO:0000256" key="6">
    <source>
        <dbReference type="ARBA" id="ARBA00023295"/>
    </source>
</evidence>
<dbReference type="FunCoup" id="A7TRG5">
    <property type="interactions" value="229"/>
</dbReference>
<protein>
    <recommendedName>
        <fullName evidence="3">glucan endo-1,3-beta-D-glucosidase</fullName>
        <ecNumber evidence="3">3.2.1.39</ecNumber>
    </recommendedName>
</protein>
<dbReference type="AlphaFoldDB" id="A7TRG5"/>
<dbReference type="GO" id="GO:0000272">
    <property type="term" value="P:polysaccharide catabolic process"/>
    <property type="evidence" value="ECO:0007669"/>
    <property type="project" value="UniProtKB-KW"/>
</dbReference>
<dbReference type="PhylomeDB" id="A7TRG5"/>
<dbReference type="InterPro" id="IPR005200">
    <property type="entry name" value="Endo-beta-glucanase"/>
</dbReference>
<keyword evidence="13" id="KW-1185">Reference proteome</keyword>
<evidence type="ECO:0000256" key="5">
    <source>
        <dbReference type="ARBA" id="ARBA00023277"/>
    </source>
</evidence>
<dbReference type="InParanoid" id="A7TRG5"/>
<dbReference type="HOGENOM" id="CLU_005482_2_1_1"/>
<dbReference type="GO" id="GO:0030036">
    <property type="term" value="P:actin cytoskeleton organization"/>
    <property type="evidence" value="ECO:0007669"/>
    <property type="project" value="EnsemblFungi"/>
</dbReference>
<feature type="region of interest" description="Disordered" evidence="9">
    <location>
        <begin position="1"/>
        <end position="132"/>
    </location>
</feature>
<proteinExistence type="inferred from homology"/>
<dbReference type="Gene3D" id="1.10.287.1170">
    <property type="entry name" value="glycoside hydrolase family 81 endo-[beta] glucanase"/>
    <property type="match status" value="1"/>
</dbReference>
<dbReference type="InterPro" id="IPR040451">
    <property type="entry name" value="GH81_N"/>
</dbReference>
<reference evidence="12 13" key="1">
    <citation type="journal article" date="2007" name="Proc. Natl. Acad. Sci. U.S.A.">
        <title>Independent sorting-out of thousands of duplicated gene pairs in two yeast species descended from a whole-genome duplication.</title>
        <authorList>
            <person name="Scannell D.R."/>
            <person name="Frank A.C."/>
            <person name="Conant G.C."/>
            <person name="Byrne K.P."/>
            <person name="Woolfit M."/>
            <person name="Wolfe K.H."/>
        </authorList>
    </citation>
    <scope>NUCLEOTIDE SEQUENCE [LARGE SCALE GENOMIC DNA]</scope>
    <source>
        <strain evidence="13">ATCC 22028 / DSM 70294 / BCRC 21397 / CBS 2163 / NBRC 10782 / NRRL Y-8283 / UCD 57-17</strain>
    </source>
</reference>
<dbReference type="GeneID" id="5543206"/>
<evidence type="ECO:0000256" key="8">
    <source>
        <dbReference type="ARBA" id="ARBA00023326"/>
    </source>
</evidence>
<feature type="region of interest" description="Disordered" evidence="9">
    <location>
        <begin position="204"/>
        <end position="242"/>
    </location>
</feature>
<keyword evidence="7" id="KW-0961">Cell wall biogenesis/degradation</keyword>
<dbReference type="OMA" id="YIQMIHA"/>
<dbReference type="KEGG" id="vpo:Kpol_397p14"/>
<evidence type="ECO:0000256" key="7">
    <source>
        <dbReference type="ARBA" id="ARBA00023316"/>
    </source>
</evidence>
<dbReference type="Proteomes" id="UP000000267">
    <property type="component" value="Unassembled WGS sequence"/>
</dbReference>
<evidence type="ECO:0000313" key="13">
    <source>
        <dbReference type="Proteomes" id="UP000000267"/>
    </source>
</evidence>
<dbReference type="GO" id="GO:0052861">
    <property type="term" value="F:endo-1,3(4)-beta-glucanase activity"/>
    <property type="evidence" value="ECO:0007669"/>
    <property type="project" value="InterPro"/>
</dbReference>
<dbReference type="GO" id="GO:0042973">
    <property type="term" value="F:glucan endo-1,3-beta-D-glucosidase activity"/>
    <property type="evidence" value="ECO:0007669"/>
    <property type="project" value="UniProtKB-EC"/>
</dbReference>
<feature type="domain" description="Glycosyl hydrolase family 81 N-terminal" evidence="10">
    <location>
        <begin position="282"/>
        <end position="592"/>
    </location>
</feature>
<evidence type="ECO:0000256" key="9">
    <source>
        <dbReference type="SAM" id="MobiDB-lite"/>
    </source>
</evidence>
<sequence>MNYNNRPIPKITIENIDLSNPPPYSETDPNTDRNNNNTQESQSQLPPRIPQRPHRSISRQSRTPHRSNSFASIHSSPATPISRNNSLYSRKPPLPPRSPSLRSYNSNNDQFLEQENPPTLPKRPSSRGSYKMQDVLNSNNYNQFCSAQQEFQSGPKLPKRPPCLIKRKMVESEEITDTVNIETVDNVDSYKSEPIETETLEIISDDSAAQSPEAVSQEQPIDEKAECEPEPAPVAELQPGTETLDETEKIIEMMETFEIEQDIFQQTLPIGPPPAIFPHTVHPVSPPIITPSGLPIETNKFYGNLLLASQTLPTWTHPYSVWVAKDPSQFGLAVSYVPSSQKVFAPGVPPEFYFSPVGIKSLVFGATEFSTAADMTLVLKNPKHMSVQLQIQKSSTSYFVAPLVQGMGFVTAVYSNMTPVVTSGVGFVSLTKLTSVKPFQQKYSVLLQNQVIWTLYLTVESGQTVNLTLTDPNTIKANAKLSKAIIQIVRSTENSIDTAAGCYSTDCELSGYTTGTIGKYIFKYSTNGSSLSGASLHYALPHHVQTFAPTMGPFRINSKLDSTTKGVMTGYIINKFEMTVTIPTALGFAPFTTIPGKAFPNYTTAELAAIRTAAQADVLGDVVTESNVNSMYFAGKILAKYAWVLYVCQYILKDSTLVATLMPKLKAAFNTFTSNTQILPLTYDTTWKGIVSSGDSSQDFGNSYYNDHHFHYGYHVLAAAILGKVDNDAGSKNWIPQNRAWVESLIRDYANPNDNDQYFPVFRSFDWYHGHSWAKGLFVSGDGKDEESSSEDVNSVYALKLWGLVTGDEYMVSRANLQLGIMRVSLNNYFLYADSNQTVPPIFKPNRVSGILFENKVDHTTYFGTLIQYIQMIHAIPITPSSSFIRTPDFVREEYNQLLAPIVNTVVDGWRGVIMLNVALYDPASSYAFFTSPGFLPAYLDPGQSLTWSLAYSAAFN</sequence>
<dbReference type="OrthoDB" id="4473401at2759"/>
<feature type="compositionally biased region" description="Polar residues" evidence="9">
    <location>
        <begin position="207"/>
        <end position="219"/>
    </location>
</feature>
<dbReference type="PANTHER" id="PTHR31983:SF0">
    <property type="entry name" value="GLUCAN ENDO-1,3-BETA-D-GLUCOSIDASE 2"/>
    <property type="match status" value="1"/>
</dbReference>
<dbReference type="GO" id="GO:0009986">
    <property type="term" value="C:cell surface"/>
    <property type="evidence" value="ECO:0007669"/>
    <property type="project" value="TreeGrafter"/>
</dbReference>
<dbReference type="InterPro" id="IPR040720">
    <property type="entry name" value="GH81_C"/>
</dbReference>
<evidence type="ECO:0000256" key="2">
    <source>
        <dbReference type="ARBA" id="ARBA00010730"/>
    </source>
</evidence>
<name>A7TRG5_VANPO</name>
<dbReference type="Gene3D" id="1.20.5.420">
    <property type="entry name" value="Immunoglobulin FC, subunit C"/>
    <property type="match status" value="1"/>
</dbReference>
<evidence type="ECO:0000256" key="3">
    <source>
        <dbReference type="ARBA" id="ARBA00012780"/>
    </source>
</evidence>
<keyword evidence="8" id="KW-0624">Polysaccharide degradation</keyword>
<evidence type="ECO:0000313" key="12">
    <source>
        <dbReference type="EMBL" id="EDO15154.1"/>
    </source>
</evidence>
<gene>
    <name evidence="12" type="ORF">Kpol_397p14</name>
</gene>
<dbReference type="RefSeq" id="XP_001643012.1">
    <property type="nucleotide sequence ID" value="XM_001642962.1"/>
</dbReference>
<evidence type="ECO:0000256" key="4">
    <source>
        <dbReference type="ARBA" id="ARBA00022801"/>
    </source>
</evidence>
<feature type="domain" description="Glycosyl hydrolase family 81 C-terminal" evidence="11">
    <location>
        <begin position="602"/>
        <end position="950"/>
    </location>
</feature>
<dbReference type="Pfam" id="PF17652">
    <property type="entry name" value="Glyco_hydro81C"/>
    <property type="match status" value="1"/>
</dbReference>
<evidence type="ECO:0000256" key="1">
    <source>
        <dbReference type="ARBA" id="ARBA00000382"/>
    </source>
</evidence>
<dbReference type="STRING" id="436907.A7TRG5"/>
<dbReference type="EC" id="3.2.1.39" evidence="3"/>
<evidence type="ECO:0000259" key="11">
    <source>
        <dbReference type="Pfam" id="PF17652"/>
    </source>
</evidence>
<evidence type="ECO:0000259" key="10">
    <source>
        <dbReference type="Pfam" id="PF03639"/>
    </source>
</evidence>
<dbReference type="eggNOG" id="KOG2254">
    <property type="taxonomic scope" value="Eukaryota"/>
</dbReference>
<comment type="similarity">
    <text evidence="2">Belongs to the glycosyl hydrolase 81 family.</text>
</comment>
<feature type="compositionally biased region" description="Basic residues" evidence="9">
    <location>
        <begin position="51"/>
        <end position="65"/>
    </location>
</feature>